<dbReference type="Proteomes" id="UP000215914">
    <property type="component" value="Chromosome 3"/>
</dbReference>
<sequence length="58" mass="6397">MFSSLNHRSRSSAAKFVPLSVIIRSGRPKRHMICSQINRLTTADVVDASAFASTHLVK</sequence>
<evidence type="ECO:0000313" key="1">
    <source>
        <dbReference type="EMBL" id="OTG31396.1"/>
    </source>
</evidence>
<reference evidence="2" key="1">
    <citation type="journal article" date="2017" name="Nature">
        <title>The sunflower genome provides insights into oil metabolism, flowering and Asterid evolution.</title>
        <authorList>
            <person name="Badouin H."/>
            <person name="Gouzy J."/>
            <person name="Grassa C.J."/>
            <person name="Murat F."/>
            <person name="Staton S.E."/>
            <person name="Cottret L."/>
            <person name="Lelandais-Briere C."/>
            <person name="Owens G.L."/>
            <person name="Carrere S."/>
            <person name="Mayjonade B."/>
            <person name="Legrand L."/>
            <person name="Gill N."/>
            <person name="Kane N.C."/>
            <person name="Bowers J.E."/>
            <person name="Hubner S."/>
            <person name="Bellec A."/>
            <person name="Berard A."/>
            <person name="Berges H."/>
            <person name="Blanchet N."/>
            <person name="Boniface M.C."/>
            <person name="Brunel D."/>
            <person name="Catrice O."/>
            <person name="Chaidir N."/>
            <person name="Claudel C."/>
            <person name="Donnadieu C."/>
            <person name="Faraut T."/>
            <person name="Fievet G."/>
            <person name="Helmstetter N."/>
            <person name="King M."/>
            <person name="Knapp S.J."/>
            <person name="Lai Z."/>
            <person name="Le Paslier M.C."/>
            <person name="Lippi Y."/>
            <person name="Lorenzon L."/>
            <person name="Mandel J.R."/>
            <person name="Marage G."/>
            <person name="Marchand G."/>
            <person name="Marquand E."/>
            <person name="Bret-Mestries E."/>
            <person name="Morien E."/>
            <person name="Nambeesan S."/>
            <person name="Nguyen T."/>
            <person name="Pegot-Espagnet P."/>
            <person name="Pouilly N."/>
            <person name="Raftis F."/>
            <person name="Sallet E."/>
            <person name="Schiex T."/>
            <person name="Thomas J."/>
            <person name="Vandecasteele C."/>
            <person name="Vares D."/>
            <person name="Vear F."/>
            <person name="Vautrin S."/>
            <person name="Crespi M."/>
            <person name="Mangin B."/>
            <person name="Burke J.M."/>
            <person name="Salse J."/>
            <person name="Munos S."/>
            <person name="Vincourt P."/>
            <person name="Rieseberg L.H."/>
            <person name="Langlade N.B."/>
        </authorList>
    </citation>
    <scope>NUCLEOTIDE SEQUENCE [LARGE SCALE GENOMIC DNA]</scope>
    <source>
        <strain evidence="2">cv. SF193</strain>
    </source>
</reference>
<proteinExistence type="predicted"/>
<evidence type="ECO:0000313" key="2">
    <source>
        <dbReference type="Proteomes" id="UP000215914"/>
    </source>
</evidence>
<organism evidence="1 2">
    <name type="scientific">Helianthus annuus</name>
    <name type="common">Common sunflower</name>
    <dbReference type="NCBI Taxonomy" id="4232"/>
    <lineage>
        <taxon>Eukaryota</taxon>
        <taxon>Viridiplantae</taxon>
        <taxon>Streptophyta</taxon>
        <taxon>Embryophyta</taxon>
        <taxon>Tracheophyta</taxon>
        <taxon>Spermatophyta</taxon>
        <taxon>Magnoliopsida</taxon>
        <taxon>eudicotyledons</taxon>
        <taxon>Gunneridae</taxon>
        <taxon>Pentapetalae</taxon>
        <taxon>asterids</taxon>
        <taxon>campanulids</taxon>
        <taxon>Asterales</taxon>
        <taxon>Asteraceae</taxon>
        <taxon>Asteroideae</taxon>
        <taxon>Heliantheae alliance</taxon>
        <taxon>Heliantheae</taxon>
        <taxon>Helianthus</taxon>
    </lineage>
</organism>
<accession>A0A251V8B8</accession>
<name>A0A251V8B8_HELAN</name>
<dbReference type="InParanoid" id="A0A251V8B8"/>
<protein>
    <submittedName>
        <fullName evidence="1">Uncharacterized protein</fullName>
    </submittedName>
</protein>
<gene>
    <name evidence="1" type="ORF">HannXRQ_Chr03g0075161</name>
</gene>
<keyword evidence="2" id="KW-1185">Reference proteome</keyword>
<dbReference type="AlphaFoldDB" id="A0A251V8B8"/>
<dbReference type="EMBL" id="CM007892">
    <property type="protein sequence ID" value="OTG31396.1"/>
    <property type="molecule type" value="Genomic_DNA"/>
</dbReference>